<dbReference type="CDD" id="cd07435">
    <property type="entry name" value="PHP_PolIIIA_POLC"/>
    <property type="match status" value="1"/>
</dbReference>
<dbReference type="GO" id="GO:0008408">
    <property type="term" value="F:3'-5' exonuclease activity"/>
    <property type="evidence" value="ECO:0007669"/>
    <property type="project" value="UniProtKB-UniRule"/>
</dbReference>
<dbReference type="GO" id="GO:0006261">
    <property type="term" value="P:DNA-templated DNA replication"/>
    <property type="evidence" value="ECO:0007669"/>
    <property type="project" value="UniProtKB-UniRule"/>
</dbReference>
<dbReference type="Proteomes" id="UP000647416">
    <property type="component" value="Unassembled WGS sequence"/>
</dbReference>
<evidence type="ECO:0000256" key="5">
    <source>
        <dbReference type="ARBA" id="ARBA00022705"/>
    </source>
</evidence>
<dbReference type="InterPro" id="IPR040982">
    <property type="entry name" value="DNA_pol3_finger"/>
</dbReference>
<evidence type="ECO:0000256" key="9">
    <source>
        <dbReference type="ARBA" id="ARBA00022932"/>
    </source>
</evidence>
<dbReference type="InterPro" id="IPR044923">
    <property type="entry name" value="PolC_middle_finger_sf"/>
</dbReference>
<dbReference type="InterPro" id="IPR029460">
    <property type="entry name" value="DNAPol_HHH"/>
</dbReference>
<evidence type="ECO:0000256" key="8">
    <source>
        <dbReference type="ARBA" id="ARBA00022839"/>
    </source>
</evidence>
<dbReference type="EMBL" id="JACRTE010000001">
    <property type="protein sequence ID" value="MBC8595489.1"/>
    <property type="molecule type" value="Genomic_DNA"/>
</dbReference>
<feature type="domain" description="Polymerase/histidinol phosphatase N-terminal" evidence="13">
    <location>
        <begin position="309"/>
        <end position="376"/>
    </location>
</feature>
<dbReference type="PANTHER" id="PTHR32294:SF5">
    <property type="entry name" value="DNA POLYMERASE III POLC-TYPE"/>
    <property type="match status" value="1"/>
</dbReference>
<dbReference type="InterPro" id="IPR003141">
    <property type="entry name" value="Pol/His_phosphatase_N"/>
</dbReference>
<dbReference type="InterPro" id="IPR012337">
    <property type="entry name" value="RNaseH-like_sf"/>
</dbReference>
<dbReference type="InterPro" id="IPR012340">
    <property type="entry name" value="NA-bd_OB-fold"/>
</dbReference>
<dbReference type="InterPro" id="IPR006054">
    <property type="entry name" value="DnaQ"/>
</dbReference>
<dbReference type="GO" id="GO:0003677">
    <property type="term" value="F:DNA binding"/>
    <property type="evidence" value="ECO:0007669"/>
    <property type="project" value="UniProtKB-UniRule"/>
</dbReference>
<keyword evidence="15" id="KW-1185">Reference proteome</keyword>
<comment type="similarity">
    <text evidence="11">Belongs to the DNA polymerase type-C family. PolC subfamily.</text>
</comment>
<dbReference type="InterPro" id="IPR004805">
    <property type="entry name" value="DnaE2/DnaE/PolC"/>
</dbReference>
<dbReference type="NCBIfam" id="NF001688">
    <property type="entry name" value="PRK00448.1"/>
    <property type="match status" value="1"/>
</dbReference>
<dbReference type="Pfam" id="PF14579">
    <property type="entry name" value="HHH_6"/>
    <property type="match status" value="1"/>
</dbReference>
<dbReference type="Gene3D" id="2.40.50.140">
    <property type="entry name" value="Nucleic acid-binding proteins"/>
    <property type="match status" value="1"/>
</dbReference>
<sequence>MFDGVFVPVQLKNLKILKADYDKDQKSAEIILFSDKIIDYKIIENYKNDVLSHFPFDKLNIKIKYDMELADAEQDVLFDNLTFYVNTLCPGAQQLLNGSKWHFEGANNLEIDCKSGVTMLYKLKCDILIKRLIATQFSKNVDVAFNDLSNEEEYQKAREEIISSFEPIVVPVHEHFSYDYIPEEDADKSQIIYGKFIFEKPIPIKDVKDTLEYAVIEGGVFDVDSRVLKSGKILFSFCITDLTSSYNVKMFMGEKRFNDLKENVKNGAYVKLKGRIEFDDYMKEYVIFAKDINRAEKEVRMDNSEEKRVELHMHTKMSAMDGMTDVKTLVKTAAKWGHRAVAVTDHGNVQAFPDAAKAAKDTGIKVIYGVECYLVSDELQIVYNVCDKNLSDSFVVFDLETTGLSPVNDTVIEIGAVKVVNGEIVDRFSEFVNPQRKIPQNIVELTSITDEMVADADTIDVVLPKFMDFIEGSALVAHNATFDVGFVTAAAQKLEIPFKSCFIDTVAMSRALLTDIKNHKLNTVAAHLGISLENHHRAVDDAAATGHIFVKFMSMLKEKGIENVNQINHDLSKNSVIKHKKTYHAIILVKNQVGLKNLYHIISKSHLEHFQGKPRVPKSLLAEYREGLILGSACEAGELYSAIVDGKTLAEVNEIVKYYDYLEIQPLGNNRFLVENGRVPNEAALKTINKTIIDLGRKHNKITVATCDVHFLNPTDEVFRRILMAGQGFEDADNQAPLYFRTTEEMLEEFAYLGETLAHEVVIENPNKIADMCDEILPVPNETAPPIIDGADDELREKTLGKAHELYGDPIPKVVQDRIDAELSSIIDNGYAVLYIIAERLVQKSLSDGYLVGSRGSVGSSFVAFLSGITEVNSLPPHYRCPKCKHLEFIKEGKISCGFDLPPKKCPECGEDYIRDGHDIPFETFLGFGGGKEPDIDLNFSGDYQPVAHKFTEEIFGEGHVFRAGTIGTIAEKTAYGFVKKYFEARNIHVCGAEINRLVQGCTGVKRTTGQHPGGVMIVPRNRDVHEFTPIQYPADDKTGGVITTHFDYHSISGKLLKLDILGHDDPTVIRMLEDLTKTNAREIPFADPETMSLFHTTEALGVTSEQINSTVGTFAVPEFGTKFVRQMLVDTNPTTFAELVRISGLSHGTDVWLNNAQDLIVNGIAALNETICTRDDIMLGLIDFGVEPSLSFRIMESVRKGKGITDEWEAEMRKNNVPDWYIDSCKKIKYMFPKAHAVAYVTMAYRIAWYKVHYPKEFYCTYFTVRADDFDAAMMAQGRDVVLENMKIIADKGNEATAKEKGVLTILEVCNEMYCRGLKFLPIHISTSEAFKFIPKEDGIVPPLNAISGLGTNAALSIVEERKKEPFSCVDDLIERAKVNKTVVETMKKHGCLSGMRQSSQLSFFNMI</sequence>
<reference evidence="14" key="1">
    <citation type="submission" date="2020-08" db="EMBL/GenBank/DDBJ databases">
        <title>Genome public.</title>
        <authorList>
            <person name="Liu C."/>
            <person name="Sun Q."/>
        </authorList>
    </citation>
    <scope>NUCLEOTIDE SEQUENCE</scope>
    <source>
        <strain evidence="14">NSJ-50</strain>
    </source>
</reference>
<dbReference type="InterPro" id="IPR011708">
    <property type="entry name" value="DNA_pol3_alpha_NTPase_dom"/>
</dbReference>
<gene>
    <name evidence="11" type="primary">polC</name>
    <name evidence="14" type="ORF">H8706_01210</name>
</gene>
<protein>
    <recommendedName>
        <fullName evidence="11">DNA polymerase III PolC-type</fullName>
        <shortName evidence="11">PolIII</shortName>
        <ecNumber evidence="11">2.7.7.7</ecNumber>
    </recommendedName>
</protein>
<keyword evidence="9 11" id="KW-0239">DNA-directed DNA polymerase</keyword>
<dbReference type="PANTHER" id="PTHR32294">
    <property type="entry name" value="DNA POLYMERASE III SUBUNIT ALPHA"/>
    <property type="match status" value="1"/>
</dbReference>
<keyword evidence="5 11" id="KW-0235">DNA replication</keyword>
<dbReference type="Pfam" id="PF17657">
    <property type="entry name" value="DNA_pol3_finger"/>
    <property type="match status" value="1"/>
</dbReference>
<feature type="domain" description="Exonuclease" evidence="12">
    <location>
        <begin position="393"/>
        <end position="558"/>
    </location>
</feature>
<evidence type="ECO:0000259" key="12">
    <source>
        <dbReference type="SMART" id="SM00479"/>
    </source>
</evidence>
<comment type="subcellular location">
    <subcellularLocation>
        <location evidence="11">Cytoplasm</location>
    </subcellularLocation>
</comment>
<evidence type="ECO:0000256" key="4">
    <source>
        <dbReference type="ARBA" id="ARBA00022695"/>
    </source>
</evidence>
<evidence type="ECO:0000313" key="14">
    <source>
        <dbReference type="EMBL" id="MBC8595489.1"/>
    </source>
</evidence>
<evidence type="ECO:0000259" key="13">
    <source>
        <dbReference type="SMART" id="SM00481"/>
    </source>
</evidence>
<dbReference type="Gene3D" id="3.30.420.10">
    <property type="entry name" value="Ribonuclease H-like superfamily/Ribonuclease H"/>
    <property type="match status" value="1"/>
</dbReference>
<dbReference type="InterPro" id="IPR036397">
    <property type="entry name" value="RNaseH_sf"/>
</dbReference>
<dbReference type="Gene3D" id="3.30.1900.20">
    <property type="match status" value="2"/>
</dbReference>
<evidence type="ECO:0000256" key="2">
    <source>
        <dbReference type="ARBA" id="ARBA00022490"/>
    </source>
</evidence>
<evidence type="ECO:0000256" key="1">
    <source>
        <dbReference type="ARBA" id="ARBA00003452"/>
    </source>
</evidence>
<dbReference type="InterPro" id="IPR013520">
    <property type="entry name" value="Ribonucl_H"/>
</dbReference>
<dbReference type="NCBIfam" id="TIGR01405">
    <property type="entry name" value="polC_Gram_pos"/>
    <property type="match status" value="1"/>
</dbReference>
<keyword evidence="2 11" id="KW-0963">Cytoplasm</keyword>
<keyword evidence="4 11" id="KW-0548">Nucleotidyltransferase</keyword>
<keyword evidence="3 11" id="KW-0808">Transferase</keyword>
<evidence type="ECO:0000256" key="6">
    <source>
        <dbReference type="ARBA" id="ARBA00022722"/>
    </source>
</evidence>
<comment type="function">
    <text evidence="1 11">Required for replicative DNA synthesis. This DNA polymerase also exhibits 3' to 5' exonuclease activity.</text>
</comment>
<keyword evidence="6 11" id="KW-0540">Nuclease</keyword>
<dbReference type="Pfam" id="PF07733">
    <property type="entry name" value="DNA_pol3_alpha"/>
    <property type="match status" value="2"/>
</dbReference>
<dbReference type="Gene3D" id="6.10.140.1510">
    <property type="match status" value="1"/>
</dbReference>
<evidence type="ECO:0000256" key="7">
    <source>
        <dbReference type="ARBA" id="ARBA00022801"/>
    </source>
</evidence>
<dbReference type="HAMAP" id="MF_00356">
    <property type="entry name" value="DNApol_PolC"/>
    <property type="match status" value="1"/>
</dbReference>
<keyword evidence="8 11" id="KW-0269">Exonuclease</keyword>
<evidence type="ECO:0000256" key="10">
    <source>
        <dbReference type="ARBA" id="ARBA00049244"/>
    </source>
</evidence>
<evidence type="ECO:0000256" key="3">
    <source>
        <dbReference type="ARBA" id="ARBA00022679"/>
    </source>
</evidence>
<comment type="caution">
    <text evidence="14">The sequence shown here is derived from an EMBL/GenBank/DDBJ whole genome shotgun (WGS) entry which is preliminary data.</text>
</comment>
<dbReference type="FunFam" id="3.30.420.10:FF:000045">
    <property type="entry name" value="3'-5' exonuclease DinG"/>
    <property type="match status" value="1"/>
</dbReference>
<dbReference type="Gene3D" id="1.10.150.700">
    <property type="entry name" value="PolC, middle finger domain"/>
    <property type="match status" value="1"/>
</dbReference>
<dbReference type="GO" id="GO:0003887">
    <property type="term" value="F:DNA-directed DNA polymerase activity"/>
    <property type="evidence" value="ECO:0007669"/>
    <property type="project" value="UniProtKB-UniRule"/>
</dbReference>
<keyword evidence="7 11" id="KW-0378">Hydrolase</keyword>
<name>A0A926FBL5_9FIRM</name>
<organism evidence="14 15">
    <name type="scientific">Qingrenia yutianensis</name>
    <dbReference type="NCBI Taxonomy" id="2763676"/>
    <lineage>
        <taxon>Bacteria</taxon>
        <taxon>Bacillati</taxon>
        <taxon>Bacillota</taxon>
        <taxon>Clostridia</taxon>
        <taxon>Eubacteriales</taxon>
        <taxon>Oscillospiraceae</taxon>
        <taxon>Qingrenia</taxon>
    </lineage>
</organism>
<dbReference type="Gene3D" id="1.10.150.870">
    <property type="match status" value="1"/>
</dbReference>
<dbReference type="SMART" id="SM00481">
    <property type="entry name" value="POLIIIAc"/>
    <property type="match status" value="1"/>
</dbReference>
<dbReference type="GO" id="GO:0005737">
    <property type="term" value="C:cytoplasm"/>
    <property type="evidence" value="ECO:0007669"/>
    <property type="project" value="UniProtKB-SubCell"/>
</dbReference>
<dbReference type="NCBIfam" id="TIGR00573">
    <property type="entry name" value="dnaq"/>
    <property type="match status" value="1"/>
</dbReference>
<comment type="catalytic activity">
    <reaction evidence="10 11">
        <text>DNA(n) + a 2'-deoxyribonucleoside 5'-triphosphate = DNA(n+1) + diphosphate</text>
        <dbReference type="Rhea" id="RHEA:22508"/>
        <dbReference type="Rhea" id="RHEA-COMP:17339"/>
        <dbReference type="Rhea" id="RHEA-COMP:17340"/>
        <dbReference type="ChEBI" id="CHEBI:33019"/>
        <dbReference type="ChEBI" id="CHEBI:61560"/>
        <dbReference type="ChEBI" id="CHEBI:173112"/>
        <dbReference type="EC" id="2.7.7.7"/>
    </reaction>
</comment>
<proteinExistence type="inferred from homology"/>
<dbReference type="SMART" id="SM00479">
    <property type="entry name" value="EXOIII"/>
    <property type="match status" value="1"/>
</dbReference>
<accession>A0A926FBL5</accession>
<dbReference type="Gene3D" id="3.20.20.140">
    <property type="entry name" value="Metal-dependent hydrolases"/>
    <property type="match status" value="2"/>
</dbReference>
<dbReference type="CDD" id="cd04484">
    <property type="entry name" value="polC_OBF"/>
    <property type="match status" value="1"/>
</dbReference>
<evidence type="ECO:0000313" key="15">
    <source>
        <dbReference type="Proteomes" id="UP000647416"/>
    </source>
</evidence>
<dbReference type="InterPro" id="IPR006308">
    <property type="entry name" value="Pol_III_a_PolC-type_gram_pos"/>
</dbReference>
<dbReference type="Pfam" id="PF02811">
    <property type="entry name" value="PHP"/>
    <property type="match status" value="1"/>
</dbReference>
<evidence type="ECO:0000256" key="11">
    <source>
        <dbReference type="HAMAP-Rule" id="MF_00356"/>
    </source>
</evidence>
<dbReference type="InterPro" id="IPR004013">
    <property type="entry name" value="PHP_dom"/>
</dbReference>
<dbReference type="SUPFAM" id="SSF53098">
    <property type="entry name" value="Ribonuclease H-like"/>
    <property type="match status" value="1"/>
</dbReference>
<dbReference type="EC" id="2.7.7.7" evidence="11"/>
<dbReference type="SUPFAM" id="SSF160975">
    <property type="entry name" value="AF1531-like"/>
    <property type="match status" value="1"/>
</dbReference>
<dbReference type="Pfam" id="PF00929">
    <property type="entry name" value="RNase_T"/>
    <property type="match status" value="1"/>
</dbReference>